<dbReference type="Pfam" id="PF05636">
    <property type="entry name" value="HIGH_NTase1"/>
    <property type="match status" value="1"/>
</dbReference>
<dbReference type="AlphaFoldDB" id="A0A2W0HM17"/>
<feature type="binding site" evidence="3">
    <location>
        <begin position="7"/>
        <end position="20"/>
    </location>
    <ligand>
        <name>ATP</name>
        <dbReference type="ChEBI" id="CHEBI:30616"/>
    </ligand>
</feature>
<keyword evidence="3" id="KW-0547">Nucleotide-binding</keyword>
<dbReference type="Proteomes" id="UP000248066">
    <property type="component" value="Unassembled WGS sequence"/>
</dbReference>
<comment type="function">
    <text evidence="3">Catalyzes the formation of N(4)-acetylcytidine (ac(4)C) at the wobble position of elongator tRNA(Met), using acetate and ATP as substrates. First activates an acetate ion to form acetyladenylate (Ac-AMP) and then transfers the acetyl group to tRNA to form ac(4)C34.</text>
</comment>
<comment type="caution">
    <text evidence="4">The sequence shown here is derived from an EMBL/GenBank/DDBJ whole genome shotgun (WGS) entry which is preliminary data.</text>
</comment>
<evidence type="ECO:0000256" key="2">
    <source>
        <dbReference type="ARBA" id="ARBA00022694"/>
    </source>
</evidence>
<sequence>MKTTGLVVEYNPFHNGHQYHLTESKQKTGAEIVIAVMSGSFLQRGEPALTDKWTRTKMALMGGCDLVVELPFAYAVQHASIFARGAVALLDKLGAQSVVFGSEDGNIERFKDTNRLLKEKKEEFDHFVQEGLQEGFSYPRASSYAYSRVAPGNFEGVDLSEPNNILGLQYCEAAEELGGRITPMTITREQSGYHDTTLGTGSIASATGIRRTLFSDDANPEDIRPFVPLSTYTCLQEYKERRGCFHSWDDYFPFLRHKLITESAHELSSLYEMEEGLEHRFKKALHAARDFETFISYIKTKRYTRTRLQRAMVHMLMNTKKDWYHKEADPLKPEYIRLLGMSDAGQKYLSSIKKKLEIPLVSNASKGTHPLFTKDIEAAAVHSLPFAADQDKEDLLNEYSRTPFRYSKTGGTFL</sequence>
<reference evidence="4 5" key="1">
    <citation type="submission" date="2017-10" db="EMBL/GenBank/DDBJ databases">
        <title>Bacillus sp. nov., a halophilic bacterium isolated from a Yangshapao Lake.</title>
        <authorList>
            <person name="Wang H."/>
        </authorList>
    </citation>
    <scope>NUCLEOTIDE SEQUENCE [LARGE SCALE GENOMIC DNA]</scope>
    <source>
        <strain evidence="4 5">YSP-3</strain>
    </source>
</reference>
<evidence type="ECO:0000313" key="4">
    <source>
        <dbReference type="EMBL" id="PYZ97909.1"/>
    </source>
</evidence>
<organism evidence="4 5">
    <name type="scientific">Alteribacter lacisalsi</name>
    <dbReference type="NCBI Taxonomy" id="2045244"/>
    <lineage>
        <taxon>Bacteria</taxon>
        <taxon>Bacillati</taxon>
        <taxon>Bacillota</taxon>
        <taxon>Bacilli</taxon>
        <taxon>Bacillales</taxon>
        <taxon>Bacillaceae</taxon>
        <taxon>Alteribacter</taxon>
    </lineage>
</organism>
<accession>A0A2W0HM17</accession>
<keyword evidence="2 3" id="KW-0819">tRNA processing</keyword>
<protein>
    <recommendedName>
        <fullName evidence="3">tRNA(Met) cytidine acetate ligase</fullName>
        <ecNumber evidence="3">6.3.4.-</ecNumber>
    </recommendedName>
</protein>
<keyword evidence="3" id="KW-0820">tRNA-binding</keyword>
<proteinExistence type="inferred from homology"/>
<comment type="caution">
    <text evidence="3">Lacks conserved residue(s) required for the propagation of feature annotation.</text>
</comment>
<dbReference type="GO" id="GO:0000049">
    <property type="term" value="F:tRNA binding"/>
    <property type="evidence" value="ECO:0007669"/>
    <property type="project" value="UniProtKB-KW"/>
</dbReference>
<comment type="similarity">
    <text evidence="3">Belongs to the TmcAL family.</text>
</comment>
<feature type="binding site" evidence="3">
    <location>
        <position position="101"/>
    </location>
    <ligand>
        <name>ATP</name>
        <dbReference type="ChEBI" id="CHEBI:30616"/>
    </ligand>
</feature>
<comment type="catalytic activity">
    <reaction evidence="3">
        <text>cytidine(34) in elongator tRNA(Met) + acetate + ATP = N(4)-acetylcytidine(34) in elongator tRNA(Met) + AMP + diphosphate</text>
        <dbReference type="Rhea" id="RHEA:58144"/>
        <dbReference type="Rhea" id="RHEA-COMP:10693"/>
        <dbReference type="Rhea" id="RHEA-COMP:10694"/>
        <dbReference type="ChEBI" id="CHEBI:30089"/>
        <dbReference type="ChEBI" id="CHEBI:30616"/>
        <dbReference type="ChEBI" id="CHEBI:33019"/>
        <dbReference type="ChEBI" id="CHEBI:74900"/>
        <dbReference type="ChEBI" id="CHEBI:82748"/>
        <dbReference type="ChEBI" id="CHEBI:456215"/>
    </reaction>
</comment>
<dbReference type="GO" id="GO:0005524">
    <property type="term" value="F:ATP binding"/>
    <property type="evidence" value="ECO:0007669"/>
    <property type="project" value="UniProtKB-KW"/>
</dbReference>
<evidence type="ECO:0000256" key="3">
    <source>
        <dbReference type="HAMAP-Rule" id="MF_01539"/>
    </source>
</evidence>
<dbReference type="PANTHER" id="PTHR37825:SF1">
    <property type="entry name" value="TRNA(MET) CYTIDINE ACETATE LIGASE"/>
    <property type="match status" value="1"/>
</dbReference>
<evidence type="ECO:0000256" key="1">
    <source>
        <dbReference type="ARBA" id="ARBA00022598"/>
    </source>
</evidence>
<keyword evidence="3" id="KW-0067">ATP-binding</keyword>
<gene>
    <name evidence="3" type="primary">tmcAL</name>
    <name evidence="4" type="ORF">CR205_04755</name>
</gene>
<dbReference type="Gene3D" id="3.40.50.620">
    <property type="entry name" value="HUPs"/>
    <property type="match status" value="1"/>
</dbReference>
<dbReference type="GO" id="GO:0006400">
    <property type="term" value="P:tRNA modification"/>
    <property type="evidence" value="ECO:0007669"/>
    <property type="project" value="UniProtKB-UniRule"/>
</dbReference>
<dbReference type="NCBIfam" id="NF010191">
    <property type="entry name" value="PRK13670.1"/>
    <property type="match status" value="1"/>
</dbReference>
<dbReference type="HAMAP" id="MF_01539">
    <property type="entry name" value="TmcAL"/>
    <property type="match status" value="1"/>
</dbReference>
<keyword evidence="3" id="KW-0694">RNA-binding</keyword>
<dbReference type="GO" id="GO:0016879">
    <property type="term" value="F:ligase activity, forming carbon-nitrogen bonds"/>
    <property type="evidence" value="ECO:0007669"/>
    <property type="project" value="UniProtKB-UniRule"/>
</dbReference>
<dbReference type="InterPro" id="IPR014729">
    <property type="entry name" value="Rossmann-like_a/b/a_fold"/>
</dbReference>
<keyword evidence="3" id="KW-0963">Cytoplasm</keyword>
<comment type="subcellular location">
    <subcellularLocation>
        <location evidence="3">Cytoplasm</location>
    </subcellularLocation>
</comment>
<dbReference type="InterPro" id="IPR008513">
    <property type="entry name" value="tRNA(Met)_cyd_acetate_ligase"/>
</dbReference>
<feature type="binding site" evidence="3">
    <location>
        <position position="188"/>
    </location>
    <ligand>
        <name>ATP</name>
        <dbReference type="ChEBI" id="CHEBI:30616"/>
    </ligand>
</feature>
<dbReference type="SUPFAM" id="SSF52374">
    <property type="entry name" value="Nucleotidylyl transferase"/>
    <property type="match status" value="1"/>
</dbReference>
<dbReference type="GO" id="GO:0005737">
    <property type="term" value="C:cytoplasm"/>
    <property type="evidence" value="ECO:0007669"/>
    <property type="project" value="UniProtKB-SubCell"/>
</dbReference>
<feature type="binding site" evidence="3">
    <location>
        <position position="163"/>
    </location>
    <ligand>
        <name>ATP</name>
        <dbReference type="ChEBI" id="CHEBI:30616"/>
    </ligand>
</feature>
<evidence type="ECO:0000313" key="5">
    <source>
        <dbReference type="Proteomes" id="UP000248066"/>
    </source>
</evidence>
<keyword evidence="5" id="KW-1185">Reference proteome</keyword>
<dbReference type="PANTHER" id="PTHR37825">
    <property type="entry name" value="TRNA(MET) CYTIDINE ACETATE LIGASE"/>
    <property type="match status" value="1"/>
</dbReference>
<dbReference type="EMBL" id="PDOF01000001">
    <property type="protein sequence ID" value="PYZ97909.1"/>
    <property type="molecule type" value="Genomic_DNA"/>
</dbReference>
<dbReference type="OrthoDB" id="9769796at2"/>
<name>A0A2W0HM17_9BACI</name>
<dbReference type="RefSeq" id="WP_110517460.1">
    <property type="nucleotide sequence ID" value="NZ_PDOF01000001.1"/>
</dbReference>
<keyword evidence="1 3" id="KW-0436">Ligase</keyword>
<dbReference type="EC" id="6.3.4.-" evidence="3"/>